<protein>
    <submittedName>
        <fullName evidence="1">DUF1272 domain-containing protein</fullName>
    </submittedName>
</protein>
<accession>A0A939DLH5</accession>
<proteinExistence type="predicted"/>
<evidence type="ECO:0000313" key="1">
    <source>
        <dbReference type="EMBL" id="MBN7824046.1"/>
    </source>
</evidence>
<gene>
    <name evidence="1" type="ORF">J0A66_02295</name>
</gene>
<sequence>MLALRPNCEGCDRDLPPDGTEAMICSYECTYCRSCVDKILANVCPNCGGGFCPRPIRPTKAYRPGVSLGHQPASETRVLSRYSKAEMQEFAQSLKRIPPQQR</sequence>
<evidence type="ECO:0000313" key="2">
    <source>
        <dbReference type="Proteomes" id="UP000664654"/>
    </source>
</evidence>
<dbReference type="Proteomes" id="UP000664654">
    <property type="component" value="Unassembled WGS sequence"/>
</dbReference>
<dbReference type="AlphaFoldDB" id="A0A939DLH5"/>
<dbReference type="Pfam" id="PF06906">
    <property type="entry name" value="DUF1272"/>
    <property type="match status" value="1"/>
</dbReference>
<comment type="caution">
    <text evidence="1">The sequence shown here is derived from an EMBL/GenBank/DDBJ whole genome shotgun (WGS) entry which is preliminary data.</text>
</comment>
<dbReference type="RefSeq" id="WP_206572144.1">
    <property type="nucleotide sequence ID" value="NZ_JAFKCV010000001.1"/>
</dbReference>
<keyword evidence="2" id="KW-1185">Reference proteome</keyword>
<dbReference type="EMBL" id="JAFKCV010000001">
    <property type="protein sequence ID" value="MBN7824046.1"/>
    <property type="molecule type" value="Genomic_DNA"/>
</dbReference>
<name>A0A939DLH5_9ALTE</name>
<organism evidence="1 2">
    <name type="scientific">Bowmanella dokdonensis</name>
    <dbReference type="NCBI Taxonomy" id="751969"/>
    <lineage>
        <taxon>Bacteria</taxon>
        <taxon>Pseudomonadati</taxon>
        <taxon>Pseudomonadota</taxon>
        <taxon>Gammaproteobacteria</taxon>
        <taxon>Alteromonadales</taxon>
        <taxon>Alteromonadaceae</taxon>
        <taxon>Bowmanella</taxon>
    </lineage>
</organism>
<dbReference type="InterPro" id="IPR010696">
    <property type="entry name" value="DUF1272"/>
</dbReference>
<reference evidence="1" key="1">
    <citation type="submission" date="2021-03" db="EMBL/GenBank/DDBJ databases">
        <title>novel species isolated from a fishpond in China.</title>
        <authorList>
            <person name="Lu H."/>
            <person name="Cai Z."/>
        </authorList>
    </citation>
    <scope>NUCLEOTIDE SEQUENCE</scope>
    <source>
        <strain evidence="1">JCM 30855</strain>
    </source>
</reference>